<sequence>MNKKEYTEVLNNLLDNGIEGLSQSDTVRYTKEILIKYEKKKADLLWEKENYKKSWTDDELKVVLSTAPTEENILLMAKGFKRGTGSIELIYRWASTPQYVIKDRNKDDVNFIKQIKRVAKEIGWRGF</sequence>
<dbReference type="EMBL" id="NGJS01000002">
    <property type="protein sequence ID" value="RSU00233.1"/>
    <property type="molecule type" value="Genomic_DNA"/>
</dbReference>
<gene>
    <name evidence="1" type="ORF">CBF37_02750</name>
</gene>
<dbReference type="AlphaFoldDB" id="A0A430A1H4"/>
<accession>A0A430A1H4</accession>
<evidence type="ECO:0000313" key="2">
    <source>
        <dbReference type="Proteomes" id="UP000287857"/>
    </source>
</evidence>
<protein>
    <submittedName>
        <fullName evidence="1">Uncharacterized protein</fullName>
    </submittedName>
</protein>
<dbReference type="RefSeq" id="WP_125983185.1">
    <property type="nucleotide sequence ID" value="NZ_NGJS01000002.1"/>
</dbReference>
<dbReference type="OrthoDB" id="2339538at2"/>
<organism evidence="1 2">
    <name type="scientific">Vagococcus vulneris</name>
    <dbReference type="NCBI Taxonomy" id="1977869"/>
    <lineage>
        <taxon>Bacteria</taxon>
        <taxon>Bacillati</taxon>
        <taxon>Bacillota</taxon>
        <taxon>Bacilli</taxon>
        <taxon>Lactobacillales</taxon>
        <taxon>Enterococcaceae</taxon>
        <taxon>Vagococcus</taxon>
    </lineage>
</organism>
<comment type="caution">
    <text evidence="1">The sequence shown here is derived from an EMBL/GenBank/DDBJ whole genome shotgun (WGS) entry which is preliminary data.</text>
</comment>
<dbReference type="Proteomes" id="UP000287857">
    <property type="component" value="Unassembled WGS sequence"/>
</dbReference>
<proteinExistence type="predicted"/>
<name>A0A430A1H4_9ENTE</name>
<evidence type="ECO:0000313" key="1">
    <source>
        <dbReference type="EMBL" id="RSU00233.1"/>
    </source>
</evidence>
<keyword evidence="2" id="KW-1185">Reference proteome</keyword>
<reference evidence="1 2" key="1">
    <citation type="submission" date="2017-05" db="EMBL/GenBank/DDBJ databases">
        <title>Vagococcus spp. assemblies.</title>
        <authorList>
            <person name="Gulvik C.A."/>
        </authorList>
    </citation>
    <scope>NUCLEOTIDE SEQUENCE [LARGE SCALE GENOMIC DNA]</scope>
    <source>
        <strain evidence="1 2">SS1995</strain>
    </source>
</reference>